<dbReference type="InterPro" id="IPR002553">
    <property type="entry name" value="Clathrin/coatomer_adapt-like_N"/>
</dbReference>
<evidence type="ECO:0000256" key="1">
    <source>
        <dbReference type="ARBA" id="ARBA00004308"/>
    </source>
</evidence>
<comment type="subcellular location">
    <subcellularLocation>
        <location evidence="1">Endomembrane system</location>
    </subcellularLocation>
    <subcellularLocation>
        <location evidence="7">Golgi apparatus</location>
    </subcellularLocation>
</comment>
<evidence type="ECO:0000256" key="4">
    <source>
        <dbReference type="ARBA" id="ARBA00022737"/>
    </source>
</evidence>
<evidence type="ECO:0000313" key="10">
    <source>
        <dbReference type="EMBL" id="PWN30179.1"/>
    </source>
</evidence>
<dbReference type="SUPFAM" id="SSF48371">
    <property type="entry name" value="ARM repeat"/>
    <property type="match status" value="1"/>
</dbReference>
<comment type="function">
    <text evidence="7">Part of the AP-3 complex, an adaptor-related complex which is not clathrin-associated. The complex is associated with the Golgi region as well as more peripheral structures. It facilitates the budding of vesicles from the Golgi membrane.</text>
</comment>
<keyword evidence="3 7" id="KW-0813">Transport</keyword>
<comment type="similarity">
    <text evidence="2 7">Belongs to the adaptor complexes large subunit family.</text>
</comment>
<evidence type="ECO:0000256" key="3">
    <source>
        <dbReference type="ARBA" id="ARBA00022448"/>
    </source>
</evidence>
<evidence type="ECO:0000313" key="11">
    <source>
        <dbReference type="Proteomes" id="UP000245884"/>
    </source>
</evidence>
<dbReference type="PANTHER" id="PTHR22781:SF12">
    <property type="entry name" value="AP-3 COMPLEX SUBUNIT DELTA-1"/>
    <property type="match status" value="1"/>
</dbReference>
<keyword evidence="5 7" id="KW-0653">Protein transport</keyword>
<feature type="compositionally biased region" description="Basic and acidic residues" evidence="8">
    <location>
        <begin position="879"/>
        <end position="893"/>
    </location>
</feature>
<feature type="compositionally biased region" description="Low complexity" evidence="8">
    <location>
        <begin position="685"/>
        <end position="701"/>
    </location>
</feature>
<reference evidence="10 11" key="1">
    <citation type="journal article" date="2018" name="Mol. Biol. Evol.">
        <title>Broad Genomic Sampling Reveals a Smut Pathogenic Ancestry of the Fungal Clade Ustilaginomycotina.</title>
        <authorList>
            <person name="Kijpornyongpan T."/>
            <person name="Mondo S.J."/>
            <person name="Barry K."/>
            <person name="Sandor L."/>
            <person name="Lee J."/>
            <person name="Lipzen A."/>
            <person name="Pangilinan J."/>
            <person name="LaButti K."/>
            <person name="Hainaut M."/>
            <person name="Henrissat B."/>
            <person name="Grigoriev I.V."/>
            <person name="Spatafora J.W."/>
            <person name="Aime M.C."/>
        </authorList>
    </citation>
    <scope>NUCLEOTIDE SEQUENCE [LARGE SCALE GENOMIC DNA]</scope>
    <source>
        <strain evidence="10 11">MCA 5214</strain>
    </source>
</reference>
<feature type="region of interest" description="Disordered" evidence="8">
    <location>
        <begin position="648"/>
        <end position="960"/>
    </location>
</feature>
<dbReference type="PIRSF" id="PIRSF037092">
    <property type="entry name" value="AP3_complex_delta"/>
    <property type="match status" value="1"/>
</dbReference>
<dbReference type="STRING" id="1569628.A0A316UY01"/>
<dbReference type="GO" id="GO:0006896">
    <property type="term" value="P:Golgi to vacuole transport"/>
    <property type="evidence" value="ECO:0007669"/>
    <property type="project" value="TreeGrafter"/>
</dbReference>
<dbReference type="InterPro" id="IPR016024">
    <property type="entry name" value="ARM-type_fold"/>
</dbReference>
<dbReference type="OrthoDB" id="10264595at2759"/>
<dbReference type="GO" id="GO:0030123">
    <property type="term" value="C:AP-3 adaptor complex"/>
    <property type="evidence" value="ECO:0007669"/>
    <property type="project" value="InterPro"/>
</dbReference>
<dbReference type="GO" id="GO:0010008">
    <property type="term" value="C:endosome membrane"/>
    <property type="evidence" value="ECO:0007669"/>
    <property type="project" value="TreeGrafter"/>
</dbReference>
<name>A0A316UY01_9BASI</name>
<dbReference type="EMBL" id="KZ819662">
    <property type="protein sequence ID" value="PWN30179.1"/>
    <property type="molecule type" value="Genomic_DNA"/>
</dbReference>
<feature type="compositionally biased region" description="Basic and acidic residues" evidence="8">
    <location>
        <begin position="787"/>
        <end position="800"/>
    </location>
</feature>
<dbReference type="RefSeq" id="XP_025364791.1">
    <property type="nucleotide sequence ID" value="XM_025504963.1"/>
</dbReference>
<dbReference type="AlphaFoldDB" id="A0A316UY01"/>
<evidence type="ECO:0000256" key="6">
    <source>
        <dbReference type="ARBA" id="ARBA00023136"/>
    </source>
</evidence>
<keyword evidence="4" id="KW-0677">Repeat</keyword>
<organism evidence="10 11">
    <name type="scientific">Jaminaea rosea</name>
    <dbReference type="NCBI Taxonomy" id="1569628"/>
    <lineage>
        <taxon>Eukaryota</taxon>
        <taxon>Fungi</taxon>
        <taxon>Dikarya</taxon>
        <taxon>Basidiomycota</taxon>
        <taxon>Ustilaginomycotina</taxon>
        <taxon>Exobasidiomycetes</taxon>
        <taxon>Microstromatales</taxon>
        <taxon>Microstromatales incertae sedis</taxon>
        <taxon>Jaminaea</taxon>
    </lineage>
</organism>
<dbReference type="InterPro" id="IPR011989">
    <property type="entry name" value="ARM-like"/>
</dbReference>
<dbReference type="GeneID" id="37026786"/>
<feature type="compositionally biased region" description="Polar residues" evidence="8">
    <location>
        <begin position="903"/>
        <end position="912"/>
    </location>
</feature>
<evidence type="ECO:0000256" key="5">
    <source>
        <dbReference type="ARBA" id="ARBA00022927"/>
    </source>
</evidence>
<dbReference type="Gene3D" id="1.25.10.10">
    <property type="entry name" value="Leucine-rich Repeat Variant"/>
    <property type="match status" value="1"/>
</dbReference>
<dbReference type="PANTHER" id="PTHR22781">
    <property type="entry name" value="DELTA ADAPTIN-RELATED"/>
    <property type="match status" value="1"/>
</dbReference>
<dbReference type="Pfam" id="PF01602">
    <property type="entry name" value="Adaptin_N"/>
    <property type="match status" value="1"/>
</dbReference>
<evidence type="ECO:0000256" key="2">
    <source>
        <dbReference type="ARBA" id="ARBA00006613"/>
    </source>
</evidence>
<evidence type="ECO:0000256" key="7">
    <source>
        <dbReference type="PIRNR" id="PIRNR037092"/>
    </source>
</evidence>
<dbReference type="GO" id="GO:0005794">
    <property type="term" value="C:Golgi apparatus"/>
    <property type="evidence" value="ECO:0007669"/>
    <property type="project" value="UniProtKB-SubCell"/>
</dbReference>
<sequence>MFERTLESLIKGLRSHRGADEVAFVATIQDEIRHEVRSGDVQVKAEAVLKLTYLQMLGYPPASYASFPILEVMAASQYHIKQVGYLAAAQTFNQDTDVLILATNLVKKDLHSSNPLEVAVAVNGLSRIVTPDLAQHLAPDIIGMMNHSKPSIRKRTILVFHSLIAHYPPALDQGWHRLQEKLDDADPSVVSATVNVVCELGRRYPKKFLALSPQLFGLLTNSTNNWMLIKLVKLFGYLSPHEPRLVRKLLPPIKSIISTTPALSLLYECINSVISGEMLALDDGSGSSDELAESCVDKLAAFLEDEEDRNLKYVALLSLVRILPTHPHLVGRYHEAILGSMEDEDLSIRMRALDLAAGMASRETLRGIVERLMAHLEEPDTKKQKRGTAAEGGAAAALRKALSSGPSVNGPQATTPSSLVSTSYRQEIARRILLMGSSNTYAHIDDFEWYVGDVLLPLLRTQEGVADLVRGQLIDVTLRVRAVRPFAVEAMEKLLGDASWSIGGQGIEQLHALAAAAWICGEYHEHVLNPRIAVDLLLPTGLLPGGAGDGNDDDQSDIRVSTMSVCIHGAVKLFAHWAASLSTGAGSNGSDWDDTRLEEVSNVAALLSERLNLFVDQPHCEVAERAREYAHLFEFVLKDLEGAQRAAAASKPVGEERAKKQAAQSSATPLAPPPTDESTASWGESTALNLTASSSSTSLSSQPRGPKSLHLLSPLFTPAPMGPVAAQAQKKVPPPPHLDLRTSLGGEWSVVMPEPPAKKDKEKATGAEPSSSKLAAPSGSKKTKKSKRDEIDRNISEGKSKASSSSPKLVDDDLEDVPIVRLSLSDLPGLAESSSAGGARNGEAESKSDGSKKRKGTRDREKDLLQEVEEMPPGVAGPDQKDGAASRRKEKASSAKSPPSAATLQQPANGSASKAVGVGTPADVDRGAETPSPTPTMVKKKDGGKAKKKSKRAAAGVMID</sequence>
<proteinExistence type="inferred from homology"/>
<gene>
    <name evidence="10" type="ORF">BDZ90DRAFT_229204</name>
</gene>
<feature type="domain" description="Clathrin/coatomer adaptor adaptin-like N-terminal" evidence="9">
    <location>
        <begin position="27"/>
        <end position="536"/>
    </location>
</feature>
<keyword evidence="7" id="KW-0333">Golgi apparatus</keyword>
<evidence type="ECO:0000259" key="9">
    <source>
        <dbReference type="Pfam" id="PF01602"/>
    </source>
</evidence>
<dbReference type="Proteomes" id="UP000245884">
    <property type="component" value="Unassembled WGS sequence"/>
</dbReference>
<dbReference type="InterPro" id="IPR017105">
    <property type="entry name" value="AP3_complex_dsu"/>
</dbReference>
<keyword evidence="6" id="KW-0472">Membrane</keyword>
<accession>A0A316UY01</accession>
<protein>
    <recommendedName>
        <fullName evidence="7">AP-3 complex subunit delta</fullName>
    </recommendedName>
</protein>
<keyword evidence="11" id="KW-1185">Reference proteome</keyword>
<dbReference type="GO" id="GO:0006623">
    <property type="term" value="P:protein targeting to vacuole"/>
    <property type="evidence" value="ECO:0007669"/>
    <property type="project" value="TreeGrafter"/>
</dbReference>
<feature type="compositionally biased region" description="Basic and acidic residues" evidence="8">
    <location>
        <begin position="842"/>
        <end position="851"/>
    </location>
</feature>
<comment type="subunit">
    <text evidence="7">Adaptor protein complex 3 (AP-3) is a heterotetramer.</text>
</comment>
<evidence type="ECO:0000256" key="8">
    <source>
        <dbReference type="SAM" id="MobiDB-lite"/>
    </source>
</evidence>
<feature type="compositionally biased region" description="Basic and acidic residues" evidence="8">
    <location>
        <begin position="756"/>
        <end position="765"/>
    </location>
</feature>